<evidence type="ECO:0000259" key="1">
    <source>
        <dbReference type="Pfam" id="PF01582"/>
    </source>
</evidence>
<dbReference type="EMBL" id="CAMGYJ010000009">
    <property type="protein sequence ID" value="CAI0516543.1"/>
    <property type="molecule type" value="Genomic_DNA"/>
</dbReference>
<dbReference type="GO" id="GO:0007165">
    <property type="term" value="P:signal transduction"/>
    <property type="evidence" value="ECO:0007669"/>
    <property type="project" value="InterPro"/>
</dbReference>
<dbReference type="Gene3D" id="3.40.50.10140">
    <property type="entry name" value="Toll/interleukin-1 receptor homology (TIR) domain"/>
    <property type="match status" value="1"/>
</dbReference>
<dbReference type="SUPFAM" id="SSF52200">
    <property type="entry name" value="Toll/Interleukin receptor TIR domain"/>
    <property type="match status" value="1"/>
</dbReference>
<dbReference type="Pfam" id="PF01582">
    <property type="entry name" value="TIR"/>
    <property type="match status" value="1"/>
</dbReference>
<feature type="domain" description="TIR" evidence="1">
    <location>
        <begin position="4"/>
        <end position="64"/>
    </location>
</feature>
<organism evidence="2 3">
    <name type="scientific">Linum tenue</name>
    <dbReference type="NCBI Taxonomy" id="586396"/>
    <lineage>
        <taxon>Eukaryota</taxon>
        <taxon>Viridiplantae</taxon>
        <taxon>Streptophyta</taxon>
        <taxon>Embryophyta</taxon>
        <taxon>Tracheophyta</taxon>
        <taxon>Spermatophyta</taxon>
        <taxon>Magnoliopsida</taxon>
        <taxon>eudicotyledons</taxon>
        <taxon>Gunneridae</taxon>
        <taxon>Pentapetalae</taxon>
        <taxon>rosids</taxon>
        <taxon>fabids</taxon>
        <taxon>Malpighiales</taxon>
        <taxon>Linaceae</taxon>
        <taxon>Linum</taxon>
    </lineage>
</organism>
<keyword evidence="3" id="KW-1185">Reference proteome</keyword>
<name>A0AAV0Q265_9ROSI</name>
<evidence type="ECO:0000313" key="2">
    <source>
        <dbReference type="EMBL" id="CAI0516543.1"/>
    </source>
</evidence>
<accession>A0AAV0Q265</accession>
<reference evidence="2" key="1">
    <citation type="submission" date="2022-08" db="EMBL/GenBank/DDBJ databases">
        <authorList>
            <person name="Gutierrez-Valencia J."/>
        </authorList>
    </citation>
    <scope>NUCLEOTIDE SEQUENCE</scope>
</reference>
<comment type="caution">
    <text evidence="2">The sequence shown here is derived from an EMBL/GenBank/DDBJ whole genome shotgun (WGS) entry which is preliminary data.</text>
</comment>
<dbReference type="InterPro" id="IPR000157">
    <property type="entry name" value="TIR_dom"/>
</dbReference>
<dbReference type="Proteomes" id="UP001154282">
    <property type="component" value="Unassembled WGS sequence"/>
</dbReference>
<dbReference type="InterPro" id="IPR035897">
    <property type="entry name" value="Toll_tir_struct_dom_sf"/>
</dbReference>
<sequence length="73" mass="8504">MKVDNRPIILPIFYMIDPRDVRNQSGPYQDAFREHEKNYDQKTIQNWKAALTTVGALKGRHITNNDVYVTSIP</sequence>
<dbReference type="AlphaFoldDB" id="A0AAV0Q265"/>
<gene>
    <name evidence="2" type="ORF">LITE_LOCUS41186</name>
</gene>
<proteinExistence type="predicted"/>
<evidence type="ECO:0000313" key="3">
    <source>
        <dbReference type="Proteomes" id="UP001154282"/>
    </source>
</evidence>
<protein>
    <recommendedName>
        <fullName evidence="1">TIR domain-containing protein</fullName>
    </recommendedName>
</protein>